<name>A0A4V1Z1C9_9ACTN</name>
<dbReference type="Proteomes" id="UP000291189">
    <property type="component" value="Unassembled WGS sequence"/>
</dbReference>
<dbReference type="PROSITE" id="PS51819">
    <property type="entry name" value="VOC"/>
    <property type="match status" value="1"/>
</dbReference>
<keyword evidence="3" id="KW-1185">Reference proteome</keyword>
<feature type="domain" description="VOC" evidence="1">
    <location>
        <begin position="4"/>
        <end position="123"/>
    </location>
</feature>
<evidence type="ECO:0000313" key="2">
    <source>
        <dbReference type="EMBL" id="RYU10466.1"/>
    </source>
</evidence>
<dbReference type="RefSeq" id="WP_129988550.1">
    <property type="nucleotide sequence ID" value="NZ_SDPU01000030.1"/>
</dbReference>
<dbReference type="Pfam" id="PF22677">
    <property type="entry name" value="Ble-like_N"/>
    <property type="match status" value="1"/>
</dbReference>
<dbReference type="SUPFAM" id="SSF54593">
    <property type="entry name" value="Glyoxalase/Bleomycin resistance protein/Dihydroxybiphenyl dioxygenase"/>
    <property type="match status" value="1"/>
</dbReference>
<accession>A0A4V1Z1C9</accession>
<dbReference type="PANTHER" id="PTHR33993">
    <property type="entry name" value="GLYOXALASE-RELATED"/>
    <property type="match status" value="1"/>
</dbReference>
<dbReference type="InterPro" id="IPR029068">
    <property type="entry name" value="Glyas_Bleomycin-R_OHBP_Dase"/>
</dbReference>
<dbReference type="Gene3D" id="3.10.180.10">
    <property type="entry name" value="2,3-Dihydroxybiphenyl 1,2-Dioxygenase, domain 1"/>
    <property type="match status" value="1"/>
</dbReference>
<protein>
    <submittedName>
        <fullName evidence="2">VOC family protein</fullName>
    </submittedName>
</protein>
<dbReference type="InterPro" id="IPR037523">
    <property type="entry name" value="VOC_core"/>
</dbReference>
<dbReference type="EMBL" id="SDPU01000030">
    <property type="protein sequence ID" value="RYU10466.1"/>
    <property type="molecule type" value="Genomic_DNA"/>
</dbReference>
<evidence type="ECO:0000313" key="3">
    <source>
        <dbReference type="Proteomes" id="UP000291189"/>
    </source>
</evidence>
<evidence type="ECO:0000259" key="1">
    <source>
        <dbReference type="PROSITE" id="PS51819"/>
    </source>
</evidence>
<dbReference type="InterPro" id="IPR052164">
    <property type="entry name" value="Anthracycline_SecMetBiosynth"/>
</dbReference>
<gene>
    <name evidence="2" type="ORF">ETU37_17015</name>
</gene>
<dbReference type="InterPro" id="IPR053863">
    <property type="entry name" value="Glyoxy/Ble-like_N"/>
</dbReference>
<reference evidence="2 3" key="1">
    <citation type="submission" date="2019-01" db="EMBL/GenBank/DDBJ databases">
        <title>Nocardioides guangzhouensis sp. nov., an actinobacterium isolated from soil.</title>
        <authorList>
            <person name="Fu Y."/>
            <person name="Cai Y."/>
            <person name="Lin Z."/>
            <person name="Chen P."/>
        </authorList>
    </citation>
    <scope>NUCLEOTIDE SEQUENCE [LARGE SCALE GENOMIC DNA]</scope>
    <source>
        <strain evidence="2 3">NBRC 105384</strain>
    </source>
</reference>
<dbReference type="AlphaFoldDB" id="A0A4V1Z1C9"/>
<sequence>MSGRVVHFEIPFDDGERARTFYQEAFGWDLAEVPGMDYTMVSTGPATETGPTEPGFINGGMAERSEALPAPNVVLDVPDIDTALARIADLGGSTVLGRTPVGDMGFSAVFRDSEGNVLGLWESPPGS</sequence>
<dbReference type="PANTHER" id="PTHR33993:SF2">
    <property type="entry name" value="VOC DOMAIN-CONTAINING PROTEIN"/>
    <property type="match status" value="1"/>
</dbReference>
<comment type="caution">
    <text evidence="2">The sequence shown here is derived from an EMBL/GenBank/DDBJ whole genome shotgun (WGS) entry which is preliminary data.</text>
</comment>
<dbReference type="CDD" id="cd07247">
    <property type="entry name" value="SgaA_N_like"/>
    <property type="match status" value="1"/>
</dbReference>
<organism evidence="2 3">
    <name type="scientific">Nocardioides iriomotensis</name>
    <dbReference type="NCBI Taxonomy" id="715784"/>
    <lineage>
        <taxon>Bacteria</taxon>
        <taxon>Bacillati</taxon>
        <taxon>Actinomycetota</taxon>
        <taxon>Actinomycetes</taxon>
        <taxon>Propionibacteriales</taxon>
        <taxon>Nocardioidaceae</taxon>
        <taxon>Nocardioides</taxon>
    </lineage>
</organism>
<dbReference type="OrthoDB" id="9793039at2"/>
<proteinExistence type="predicted"/>